<dbReference type="STRING" id="50376.A0A517L3V5"/>
<dbReference type="AlphaFoldDB" id="A0A517L3V5"/>
<gene>
    <name evidence="3" type="ORF">FKW77_007893</name>
</gene>
<feature type="region of interest" description="Disordered" evidence="1">
    <location>
        <begin position="151"/>
        <end position="223"/>
    </location>
</feature>
<evidence type="ECO:0000313" key="4">
    <source>
        <dbReference type="Proteomes" id="UP000316270"/>
    </source>
</evidence>
<keyword evidence="4" id="KW-1185">Reference proteome</keyword>
<feature type="compositionally biased region" description="Basic and acidic residues" evidence="1">
    <location>
        <begin position="193"/>
        <end position="203"/>
    </location>
</feature>
<keyword evidence="2" id="KW-0472">Membrane</keyword>
<organism evidence="3 4">
    <name type="scientific">Venturia effusa</name>
    <dbReference type="NCBI Taxonomy" id="50376"/>
    <lineage>
        <taxon>Eukaryota</taxon>
        <taxon>Fungi</taxon>
        <taxon>Dikarya</taxon>
        <taxon>Ascomycota</taxon>
        <taxon>Pezizomycotina</taxon>
        <taxon>Dothideomycetes</taxon>
        <taxon>Pleosporomycetidae</taxon>
        <taxon>Venturiales</taxon>
        <taxon>Venturiaceae</taxon>
        <taxon>Venturia</taxon>
    </lineage>
</organism>
<reference evidence="3 4" key="1">
    <citation type="submission" date="2019-07" db="EMBL/GenBank/DDBJ databases">
        <title>Finished genome of Venturia effusa.</title>
        <authorList>
            <person name="Young C.A."/>
            <person name="Cox M.P."/>
            <person name="Ganley A.R.D."/>
            <person name="David W.J."/>
        </authorList>
    </citation>
    <scope>NUCLEOTIDE SEQUENCE [LARGE SCALE GENOMIC DNA]</scope>
    <source>
        <strain evidence="4">albino</strain>
    </source>
</reference>
<name>A0A517L3V5_9PEZI</name>
<sequence>MSKTLYMGLWDPHAPELLIWERHFKKRLMVDIIWISFHSFDIWYWWVGIWKLKPSTAPEGTLIYFSYVGQTDVFGWISIPARIITAVALVWLWSDVLLAILQQNQRKRLDQAIDPAKLMGLILRWLEDIEHPYRAPRIIVPGDMLDAPAAALQPTSEHSRNSSRLSIRLSGADQSNSGPPSLISEKPAFEQQSDYRDSVKEPSKSTFSETATPQSYSCPRRTGTGLLKRGLLRWPSNKDDTAAGTLPPQYTPYEPTFDGIYEASELLDKCYEPPPKSINSWQKISRCFLAPYICLYHIIILLLPALLTHPFHCSLLLALLSHGSNLAYSRKISYPHALLRALHSPNYKRLTSQDILLASRILLTANPPPKPGKWTMISLGWATFAACSVLVISVELTISWNAIQGVNNLNTVGQLIPFCLGVGGLGKVLWASCMEKGRKDSERVCYYGRCTSVTRSNEWKEVATGWEKCRDAFLSVRSGRDDYSKDLAT</sequence>
<accession>A0A517L3V5</accession>
<dbReference type="OrthoDB" id="3945378at2759"/>
<feature type="transmembrane region" description="Helical" evidence="2">
    <location>
        <begin position="79"/>
        <end position="101"/>
    </location>
</feature>
<keyword evidence="2" id="KW-0812">Transmembrane</keyword>
<dbReference type="Proteomes" id="UP000316270">
    <property type="component" value="Chromosome 4"/>
</dbReference>
<feature type="transmembrane region" description="Helical" evidence="2">
    <location>
        <begin position="284"/>
        <end position="303"/>
    </location>
</feature>
<proteinExistence type="predicted"/>
<evidence type="ECO:0000256" key="2">
    <source>
        <dbReference type="SAM" id="Phobius"/>
    </source>
</evidence>
<feature type="transmembrane region" description="Helical" evidence="2">
    <location>
        <begin position="28"/>
        <end position="46"/>
    </location>
</feature>
<evidence type="ECO:0000256" key="1">
    <source>
        <dbReference type="SAM" id="MobiDB-lite"/>
    </source>
</evidence>
<protein>
    <submittedName>
        <fullName evidence="3">Uncharacterized protein</fullName>
    </submittedName>
</protein>
<keyword evidence="2" id="KW-1133">Transmembrane helix</keyword>
<dbReference type="EMBL" id="CP042188">
    <property type="protein sequence ID" value="QDS70282.1"/>
    <property type="molecule type" value="Genomic_DNA"/>
</dbReference>
<evidence type="ECO:0000313" key="3">
    <source>
        <dbReference type="EMBL" id="QDS70282.1"/>
    </source>
</evidence>
<feature type="compositionally biased region" description="Polar residues" evidence="1">
    <location>
        <begin position="204"/>
        <end position="217"/>
    </location>
</feature>